<evidence type="ECO:0000256" key="1">
    <source>
        <dbReference type="SAM" id="MobiDB-lite"/>
    </source>
</evidence>
<sequence length="69" mass="7715">MVQPIVRRCDQCHTGVIAGRPLTASPLQPRARTPSAPKGPRPHRRLTIRTWGTRSTCSNMRIRPLGCGW</sequence>
<dbReference type="Proteomes" id="UP000188342">
    <property type="component" value="Unassembled WGS sequence"/>
</dbReference>
<gene>
    <name evidence="2" type="ORF">FM114_07285</name>
</gene>
<keyword evidence="3" id="KW-1185">Reference proteome</keyword>
<reference evidence="2 3" key="1">
    <citation type="submission" date="2017-02" db="EMBL/GenBank/DDBJ databases">
        <authorList>
            <person name="Peterson S.W."/>
        </authorList>
    </citation>
    <scope>NUCLEOTIDE SEQUENCE [LARGE SCALE GENOMIC DNA]</scope>
    <source>
        <strain evidence="2 3">LSP_Lj1</strain>
    </source>
</reference>
<proteinExistence type="predicted"/>
<protein>
    <submittedName>
        <fullName evidence="2">Uncharacterized protein</fullName>
    </submittedName>
</protein>
<organism evidence="2 3">
    <name type="scientific">Luteococcus japonicus LSP_Lj1</name>
    <dbReference type="NCBI Taxonomy" id="1255658"/>
    <lineage>
        <taxon>Bacteria</taxon>
        <taxon>Bacillati</taxon>
        <taxon>Actinomycetota</taxon>
        <taxon>Actinomycetes</taxon>
        <taxon>Propionibacteriales</taxon>
        <taxon>Propionibacteriaceae</taxon>
        <taxon>Luteococcus</taxon>
    </lineage>
</organism>
<evidence type="ECO:0000313" key="3">
    <source>
        <dbReference type="Proteomes" id="UP000188342"/>
    </source>
</evidence>
<name>A0A1R4JFU3_9ACTN</name>
<feature type="region of interest" description="Disordered" evidence="1">
    <location>
        <begin position="21"/>
        <end position="44"/>
    </location>
</feature>
<dbReference type="AlphaFoldDB" id="A0A1R4JFU3"/>
<evidence type="ECO:0000313" key="2">
    <source>
        <dbReference type="EMBL" id="SJN30888.1"/>
    </source>
</evidence>
<accession>A0A1R4JFU3</accession>
<dbReference type="EMBL" id="FUKQ01000029">
    <property type="protein sequence ID" value="SJN30888.1"/>
    <property type="molecule type" value="Genomic_DNA"/>
</dbReference>